<accession>A0A7W1X8U1</accession>
<dbReference type="OrthoDB" id="9811701at2"/>
<keyword evidence="3 5" id="KW-1133">Transmembrane helix</keyword>
<evidence type="ECO:0000256" key="2">
    <source>
        <dbReference type="ARBA" id="ARBA00022692"/>
    </source>
</evidence>
<dbReference type="Proteomes" id="UP000530514">
    <property type="component" value="Unassembled WGS sequence"/>
</dbReference>
<reference evidence="6 7" key="1">
    <citation type="submission" date="2020-07" db="EMBL/GenBank/DDBJ databases">
        <authorList>
            <person name="Feng H."/>
        </authorList>
    </citation>
    <scope>NUCLEOTIDE SEQUENCE [LARGE SCALE GENOMIC DNA]</scope>
    <source>
        <strain evidence="7">s-11</strain>
    </source>
</reference>
<dbReference type="AlphaFoldDB" id="A0A7W1X8U1"/>
<feature type="transmembrane region" description="Helical" evidence="5">
    <location>
        <begin position="205"/>
        <end position="224"/>
    </location>
</feature>
<comment type="caution">
    <text evidence="6">The sequence shown here is derived from an EMBL/GenBank/DDBJ whole genome shotgun (WGS) entry which is preliminary data.</text>
</comment>
<keyword evidence="7" id="KW-1185">Reference proteome</keyword>
<evidence type="ECO:0000313" key="6">
    <source>
        <dbReference type="EMBL" id="MBA4542207.1"/>
    </source>
</evidence>
<dbReference type="EMBL" id="JACEIP010000005">
    <property type="protein sequence ID" value="MBA4542207.1"/>
    <property type="molecule type" value="Genomic_DNA"/>
</dbReference>
<name>A0A7W1X8U1_9BACL</name>
<feature type="transmembrane region" description="Helical" evidence="5">
    <location>
        <begin position="30"/>
        <end position="50"/>
    </location>
</feature>
<organism evidence="6 7">
    <name type="scientific">Thermoactinomyces daqus</name>
    <dbReference type="NCBI Taxonomy" id="1329516"/>
    <lineage>
        <taxon>Bacteria</taxon>
        <taxon>Bacillati</taxon>
        <taxon>Bacillota</taxon>
        <taxon>Bacilli</taxon>
        <taxon>Bacillales</taxon>
        <taxon>Thermoactinomycetaceae</taxon>
        <taxon>Thermoactinomyces</taxon>
    </lineage>
</organism>
<evidence type="ECO:0000256" key="4">
    <source>
        <dbReference type="ARBA" id="ARBA00023136"/>
    </source>
</evidence>
<gene>
    <name evidence="6" type="ORF">H1164_04735</name>
</gene>
<keyword evidence="4 5" id="KW-0472">Membrane</keyword>
<comment type="subcellular location">
    <subcellularLocation>
        <location evidence="1">Membrane</location>
        <topology evidence="1">Multi-pass membrane protein</topology>
    </subcellularLocation>
</comment>
<keyword evidence="2 5" id="KW-0812">Transmembrane</keyword>
<evidence type="ECO:0000256" key="5">
    <source>
        <dbReference type="SAM" id="Phobius"/>
    </source>
</evidence>
<dbReference type="RefSeq" id="WP_033099698.1">
    <property type="nucleotide sequence ID" value="NZ_JACEIP010000005.1"/>
</dbReference>
<dbReference type="InterPro" id="IPR007300">
    <property type="entry name" value="CidB/LrgB"/>
</dbReference>
<dbReference type="GO" id="GO:0016020">
    <property type="term" value="C:membrane"/>
    <property type="evidence" value="ECO:0007669"/>
    <property type="project" value="UniProtKB-SubCell"/>
</dbReference>
<dbReference type="PANTHER" id="PTHR30249:SF3">
    <property type="entry name" value="MUREIN HYDROLASE EXPORT REGULATOR"/>
    <property type="match status" value="1"/>
</dbReference>
<evidence type="ECO:0000256" key="3">
    <source>
        <dbReference type="ARBA" id="ARBA00022989"/>
    </source>
</evidence>
<dbReference type="PANTHER" id="PTHR30249">
    <property type="entry name" value="PUTATIVE SEROTONIN TRANSPORTER"/>
    <property type="match status" value="1"/>
</dbReference>
<proteinExistence type="predicted"/>
<dbReference type="Pfam" id="PF04172">
    <property type="entry name" value="LrgB"/>
    <property type="match status" value="1"/>
</dbReference>
<sequence>MNEILLKIFLLVLTISIFVASQKISSKLTFVLFSPVIVTPLILIIILETFHISYSTYASGTWILTYMLGPSTVAFAVPMYKYQDLLRKYLKEILISLSIGSFLAVITSILFAILFQLSKVMVISIIPRSVTTPIAMEYAKSLHGNPSLTAVFVMITGLSGVVLGPLLIRLLSLKSPIAKGLLMGMGAHGTGTSKAFEFGELEGTFSSLGMIIGAFITLVWVLLLPSLTPLL</sequence>
<feature type="transmembrane region" description="Helical" evidence="5">
    <location>
        <begin position="93"/>
        <end position="115"/>
    </location>
</feature>
<evidence type="ECO:0000256" key="1">
    <source>
        <dbReference type="ARBA" id="ARBA00004141"/>
    </source>
</evidence>
<protein>
    <submittedName>
        <fullName evidence="6">LrgB family protein</fullName>
    </submittedName>
</protein>
<evidence type="ECO:0000313" key="7">
    <source>
        <dbReference type="Proteomes" id="UP000530514"/>
    </source>
</evidence>
<feature type="transmembrane region" description="Helical" evidence="5">
    <location>
        <begin position="148"/>
        <end position="168"/>
    </location>
</feature>
<feature type="transmembrane region" description="Helical" evidence="5">
    <location>
        <begin position="62"/>
        <end position="81"/>
    </location>
</feature>